<dbReference type="Proteomes" id="UP000053676">
    <property type="component" value="Unassembled WGS sequence"/>
</dbReference>
<gene>
    <name evidence="2" type="ORF">NECAME_04291</name>
</gene>
<dbReference type="AlphaFoldDB" id="W2SVD4"/>
<protein>
    <submittedName>
        <fullName evidence="2">Uncharacterized protein</fullName>
    </submittedName>
</protein>
<dbReference type="OrthoDB" id="10406629at2759"/>
<evidence type="ECO:0000313" key="2">
    <source>
        <dbReference type="EMBL" id="ETN73605.1"/>
    </source>
</evidence>
<feature type="region of interest" description="Disordered" evidence="1">
    <location>
        <begin position="1"/>
        <end position="24"/>
    </location>
</feature>
<accession>W2SVD4</accession>
<name>W2SVD4_NECAM</name>
<evidence type="ECO:0000313" key="3">
    <source>
        <dbReference type="Proteomes" id="UP000053676"/>
    </source>
</evidence>
<dbReference type="KEGG" id="nai:NECAME_04291"/>
<reference evidence="3" key="1">
    <citation type="journal article" date="2014" name="Nat. Genet.">
        <title>Genome of the human hookworm Necator americanus.</title>
        <authorList>
            <person name="Tang Y.T."/>
            <person name="Gao X."/>
            <person name="Rosa B.A."/>
            <person name="Abubucker S."/>
            <person name="Hallsworth-Pepin K."/>
            <person name="Martin J."/>
            <person name="Tyagi R."/>
            <person name="Heizer E."/>
            <person name="Zhang X."/>
            <person name="Bhonagiri-Palsikar V."/>
            <person name="Minx P."/>
            <person name="Warren W.C."/>
            <person name="Wang Q."/>
            <person name="Zhan B."/>
            <person name="Hotez P.J."/>
            <person name="Sternberg P.W."/>
            <person name="Dougall A."/>
            <person name="Gaze S.T."/>
            <person name="Mulvenna J."/>
            <person name="Sotillo J."/>
            <person name="Ranganathan S."/>
            <person name="Rabelo E.M."/>
            <person name="Wilson R.K."/>
            <person name="Felgner P.L."/>
            <person name="Bethony J."/>
            <person name="Hawdon J.M."/>
            <person name="Gasser R.B."/>
            <person name="Loukas A."/>
            <person name="Mitreva M."/>
        </authorList>
    </citation>
    <scope>NUCLEOTIDE SEQUENCE [LARGE SCALE GENOMIC DNA]</scope>
</reference>
<evidence type="ECO:0000256" key="1">
    <source>
        <dbReference type="SAM" id="MobiDB-lite"/>
    </source>
</evidence>
<proteinExistence type="predicted"/>
<dbReference type="EMBL" id="KI660423">
    <property type="protein sequence ID" value="ETN73605.1"/>
    <property type="molecule type" value="Genomic_DNA"/>
</dbReference>
<sequence length="142" mass="15752">MESGSRRKQLRPARVEEEEEQAAVTIRTATRSTVFAKDMSSTNGTKTPTILDDVKQPIFENNVKSEVDEETGIEMLSGETRGPYPVKELRGSSSEAENAITLVDQMGNQHFFDVDSIDPIIKRIKPCPNALEANCIVFHVGK</sequence>
<organism evidence="2 3">
    <name type="scientific">Necator americanus</name>
    <name type="common">Human hookworm</name>
    <dbReference type="NCBI Taxonomy" id="51031"/>
    <lineage>
        <taxon>Eukaryota</taxon>
        <taxon>Metazoa</taxon>
        <taxon>Ecdysozoa</taxon>
        <taxon>Nematoda</taxon>
        <taxon>Chromadorea</taxon>
        <taxon>Rhabditida</taxon>
        <taxon>Rhabditina</taxon>
        <taxon>Rhabditomorpha</taxon>
        <taxon>Strongyloidea</taxon>
        <taxon>Ancylostomatidae</taxon>
        <taxon>Bunostominae</taxon>
        <taxon>Necator</taxon>
    </lineage>
</organism>
<keyword evidence="3" id="KW-1185">Reference proteome</keyword>
<feature type="compositionally biased region" description="Basic residues" evidence="1">
    <location>
        <begin position="1"/>
        <end position="11"/>
    </location>
</feature>